<evidence type="ECO:0000256" key="1">
    <source>
        <dbReference type="SAM" id="Phobius"/>
    </source>
</evidence>
<evidence type="ECO:0000313" key="3">
    <source>
        <dbReference type="Proteomes" id="UP001174997"/>
    </source>
</evidence>
<feature type="transmembrane region" description="Helical" evidence="1">
    <location>
        <begin position="78"/>
        <end position="103"/>
    </location>
</feature>
<proteinExistence type="predicted"/>
<organism evidence="2 3">
    <name type="scientific">Cercophora samala</name>
    <dbReference type="NCBI Taxonomy" id="330535"/>
    <lineage>
        <taxon>Eukaryota</taxon>
        <taxon>Fungi</taxon>
        <taxon>Dikarya</taxon>
        <taxon>Ascomycota</taxon>
        <taxon>Pezizomycotina</taxon>
        <taxon>Sordariomycetes</taxon>
        <taxon>Sordariomycetidae</taxon>
        <taxon>Sordariales</taxon>
        <taxon>Lasiosphaeriaceae</taxon>
        <taxon>Cercophora</taxon>
    </lineage>
</organism>
<feature type="transmembrane region" description="Helical" evidence="1">
    <location>
        <begin position="109"/>
        <end position="132"/>
    </location>
</feature>
<sequence length="349" mass="40053">MARRAASSQDIFVRRPLNSSSSHQKTVSGLTREDLPGNLGDYLCPGDMIIFNDITNFKIDSDYFDTSHLLCVDCRIDYTLLILGAIVVYSSAYFGLVLAQILRQLEFDFVAMILHLCVNLFMIIAVGMAVGLERWVYVRAKQQPRYLGDNRCFRRHYTRYLFGPKFLHGGFKELISYLLPWGSSRTASTLSTYSYTRANLQDRLDYLHHPNNLIIRLVAFPNSWQNILPNFVLNLYQRFYAYQRIHVCLFAYKQTVLQIQQNHLPQRPTDRPSFIRPRQRSLDEGLRETMAKIAQPYPTTILCDPAFAKGPNVDVNFLFFGVNPRTTFKLAPPTFLSAGGGSTAPARRR</sequence>
<protein>
    <submittedName>
        <fullName evidence="2">Uncharacterized protein</fullName>
    </submittedName>
</protein>
<gene>
    <name evidence="2" type="ORF">QBC41DRAFT_307190</name>
</gene>
<name>A0AA40D554_9PEZI</name>
<keyword evidence="3" id="KW-1185">Reference proteome</keyword>
<keyword evidence="1" id="KW-0812">Transmembrane</keyword>
<evidence type="ECO:0000313" key="2">
    <source>
        <dbReference type="EMBL" id="KAK0662077.1"/>
    </source>
</evidence>
<keyword evidence="1" id="KW-0472">Membrane</keyword>
<keyword evidence="1" id="KW-1133">Transmembrane helix</keyword>
<dbReference type="AlphaFoldDB" id="A0AA40D554"/>
<dbReference type="EMBL" id="JAULSY010000144">
    <property type="protein sequence ID" value="KAK0662077.1"/>
    <property type="molecule type" value="Genomic_DNA"/>
</dbReference>
<dbReference type="Proteomes" id="UP001174997">
    <property type="component" value="Unassembled WGS sequence"/>
</dbReference>
<reference evidence="2" key="1">
    <citation type="submission" date="2023-06" db="EMBL/GenBank/DDBJ databases">
        <title>Genome-scale phylogeny and comparative genomics of the fungal order Sordariales.</title>
        <authorList>
            <consortium name="Lawrence Berkeley National Laboratory"/>
            <person name="Hensen N."/>
            <person name="Bonometti L."/>
            <person name="Westerberg I."/>
            <person name="Brannstrom I.O."/>
            <person name="Guillou S."/>
            <person name="Cros-Aarteil S."/>
            <person name="Calhoun S."/>
            <person name="Haridas S."/>
            <person name="Kuo A."/>
            <person name="Mondo S."/>
            <person name="Pangilinan J."/>
            <person name="Riley R."/>
            <person name="Labutti K."/>
            <person name="Andreopoulos B."/>
            <person name="Lipzen A."/>
            <person name="Chen C."/>
            <person name="Yanf M."/>
            <person name="Daum C."/>
            <person name="Ng V."/>
            <person name="Clum A."/>
            <person name="Steindorff A."/>
            <person name="Ohm R."/>
            <person name="Martin F."/>
            <person name="Silar P."/>
            <person name="Natvig D."/>
            <person name="Lalanne C."/>
            <person name="Gautier V."/>
            <person name="Ament-Velasquez S.L."/>
            <person name="Kruys A."/>
            <person name="Hutchinson M.I."/>
            <person name="Powell A.J."/>
            <person name="Barry K."/>
            <person name="Miller A.N."/>
            <person name="Grigoriev I.V."/>
            <person name="Debuchy R."/>
            <person name="Gladieux P."/>
            <person name="Thoren M.H."/>
            <person name="Johannesson H."/>
        </authorList>
    </citation>
    <scope>NUCLEOTIDE SEQUENCE</scope>
    <source>
        <strain evidence="2">CBS 307.81</strain>
    </source>
</reference>
<accession>A0AA40D554</accession>
<comment type="caution">
    <text evidence="2">The sequence shown here is derived from an EMBL/GenBank/DDBJ whole genome shotgun (WGS) entry which is preliminary data.</text>
</comment>